<protein>
    <recommendedName>
        <fullName evidence="7">GB1/RHD3-type G domain-containing protein</fullName>
    </recommendedName>
</protein>
<evidence type="ECO:0000313" key="9">
    <source>
        <dbReference type="Proteomes" id="UP000694545"/>
    </source>
</evidence>
<proteinExistence type="inferred from homology"/>
<dbReference type="InterPro" id="IPR030386">
    <property type="entry name" value="G_GB1_RHD3_dom"/>
</dbReference>
<evidence type="ECO:0000256" key="5">
    <source>
        <dbReference type="ARBA" id="ARBA00023134"/>
    </source>
</evidence>
<name>A0A8D2J786_VARKO</name>
<dbReference type="GO" id="GO:0045087">
    <property type="term" value="P:innate immune response"/>
    <property type="evidence" value="ECO:0007669"/>
    <property type="project" value="UniProtKB-KW"/>
</dbReference>
<reference evidence="8" key="2">
    <citation type="submission" date="2025-09" db="UniProtKB">
        <authorList>
            <consortium name="Ensembl"/>
        </authorList>
    </citation>
    <scope>IDENTIFICATION</scope>
</reference>
<dbReference type="Gene3D" id="1.20.1000.10">
    <property type="entry name" value="Guanylate-binding protein, C-terminal domain"/>
    <property type="match status" value="1"/>
</dbReference>
<evidence type="ECO:0000256" key="1">
    <source>
        <dbReference type="ARBA" id="ARBA00022588"/>
    </source>
</evidence>
<dbReference type="GO" id="GO:0005525">
    <property type="term" value="F:GTP binding"/>
    <property type="evidence" value="ECO:0007669"/>
    <property type="project" value="UniProtKB-KW"/>
</dbReference>
<keyword evidence="9" id="KW-1185">Reference proteome</keyword>
<dbReference type="InterPro" id="IPR003191">
    <property type="entry name" value="Guanylate-bd/ATL_C"/>
</dbReference>
<dbReference type="PROSITE" id="PS51715">
    <property type="entry name" value="G_GB1_RHD3"/>
    <property type="match status" value="1"/>
</dbReference>
<keyword evidence="1" id="KW-0399">Innate immunity</keyword>
<dbReference type="InterPro" id="IPR036543">
    <property type="entry name" value="Guanylate-bd_C_sf"/>
</dbReference>
<accession>A0A8D2J786</accession>
<dbReference type="Proteomes" id="UP000694545">
    <property type="component" value="Unplaced"/>
</dbReference>
<dbReference type="SUPFAM" id="SSF52540">
    <property type="entry name" value="P-loop containing nucleoside triphosphate hydrolases"/>
    <property type="match status" value="1"/>
</dbReference>
<comment type="similarity">
    <text evidence="6">Belongs to the TRAFAC class dynamin-like GTPase superfamily. GB1/RHD3 GTPase family.</text>
</comment>
<dbReference type="Pfam" id="PF02263">
    <property type="entry name" value="GBP"/>
    <property type="match status" value="1"/>
</dbReference>
<dbReference type="CDD" id="cd16269">
    <property type="entry name" value="GBP_C"/>
    <property type="match status" value="1"/>
</dbReference>
<dbReference type="FunFam" id="3.40.50.300:FF:000422">
    <property type="entry name" value="Guanylate-binding protein 1"/>
    <property type="match status" value="1"/>
</dbReference>
<reference evidence="8" key="1">
    <citation type="submission" date="2025-08" db="UniProtKB">
        <authorList>
            <consortium name="Ensembl"/>
        </authorList>
    </citation>
    <scope>IDENTIFICATION</scope>
</reference>
<evidence type="ECO:0000259" key="7">
    <source>
        <dbReference type="PROSITE" id="PS51715"/>
    </source>
</evidence>
<dbReference type="InterPro" id="IPR027417">
    <property type="entry name" value="P-loop_NTPase"/>
</dbReference>
<dbReference type="Pfam" id="PF02841">
    <property type="entry name" value="GBP_C"/>
    <property type="match status" value="1"/>
</dbReference>
<dbReference type="InterPro" id="IPR015894">
    <property type="entry name" value="Guanylate-bd_N"/>
</dbReference>
<keyword evidence="5" id="KW-0342">GTP-binding</keyword>
<dbReference type="OMA" id="CCITEDE"/>
<dbReference type="CDD" id="cd01851">
    <property type="entry name" value="GBP"/>
    <property type="match status" value="1"/>
</dbReference>
<dbReference type="AlphaFoldDB" id="A0A8D2J786"/>
<evidence type="ECO:0000256" key="4">
    <source>
        <dbReference type="ARBA" id="ARBA00022859"/>
    </source>
</evidence>
<sequence length="485" mass="53853">MVLKPICMDAPVCLIENRPDGKFVINEEAAELLASISQPVVVVAIVGLYRTGKSYLMNKLAGKTSGFALGSMLQACTKGIWMWCIPHPEKPDQTLVLLDTEGLGDVAKGDSTNDTWIFALTLLLSSTLVYNSKGTIDQPALNELHYVTELTECIKAKAPSMDGLEDSAEFVRFFPDFIWSLRDFTLCLELDGQPITADDYLEHALTLKRGATAEKALLRVLTLLISFTEGSRRRASVADLKGREGIYGCRHSFRYPGPKPFRLVLFPVVLANLAKTYVDTIQNGRVPCLENAVLALAKIENPAAVAEATARYVELMEQWLNLPTETLEELLEIHAGCEEEALRVFRARAFKDDTHEFQAQLKVGEYRKNNELESSKCCEAVLSSVCQELEEGIRNAIYAQPGGHKHFLEDLNKLEQRYRQEPNKGVMAEAILQQYFKDKEQIGTTILQCDKILTQEEQEKAGKGLPQQALRVDVGAAVLALATLG</sequence>
<dbReference type="PANTHER" id="PTHR10751">
    <property type="entry name" value="GUANYLATE BINDING PROTEIN"/>
    <property type="match status" value="1"/>
</dbReference>
<dbReference type="GO" id="GO:0003924">
    <property type="term" value="F:GTPase activity"/>
    <property type="evidence" value="ECO:0007669"/>
    <property type="project" value="InterPro"/>
</dbReference>
<organism evidence="8 9">
    <name type="scientific">Varanus komodoensis</name>
    <name type="common">Komodo dragon</name>
    <dbReference type="NCBI Taxonomy" id="61221"/>
    <lineage>
        <taxon>Eukaryota</taxon>
        <taxon>Metazoa</taxon>
        <taxon>Chordata</taxon>
        <taxon>Craniata</taxon>
        <taxon>Vertebrata</taxon>
        <taxon>Euteleostomi</taxon>
        <taxon>Lepidosauria</taxon>
        <taxon>Squamata</taxon>
        <taxon>Bifurcata</taxon>
        <taxon>Unidentata</taxon>
        <taxon>Episquamata</taxon>
        <taxon>Toxicofera</taxon>
        <taxon>Anguimorpha</taxon>
        <taxon>Paleoanguimorpha</taxon>
        <taxon>Varanoidea</taxon>
        <taxon>Varanidae</taxon>
        <taxon>Varanus</taxon>
    </lineage>
</organism>
<evidence type="ECO:0000313" key="8">
    <source>
        <dbReference type="Ensembl" id="ENSVKKP00000008618.1"/>
    </source>
</evidence>
<evidence type="ECO:0000256" key="6">
    <source>
        <dbReference type="PROSITE-ProRule" id="PRU01052"/>
    </source>
</evidence>
<keyword evidence="4" id="KW-0391">Immunity</keyword>
<dbReference type="Ensembl" id="ENSVKKT00000008838.1">
    <property type="protein sequence ID" value="ENSVKKP00000008618.1"/>
    <property type="gene ID" value="ENSVKKG00000006129.1"/>
</dbReference>
<dbReference type="InterPro" id="IPR037684">
    <property type="entry name" value="GBP_C"/>
</dbReference>
<dbReference type="Gene3D" id="3.40.50.300">
    <property type="entry name" value="P-loop containing nucleotide triphosphate hydrolases"/>
    <property type="match status" value="1"/>
</dbReference>
<feature type="domain" description="GB1/RHD3-type G" evidence="7">
    <location>
        <begin position="37"/>
        <end position="210"/>
    </location>
</feature>
<evidence type="ECO:0000256" key="2">
    <source>
        <dbReference type="ARBA" id="ARBA00022741"/>
    </source>
</evidence>
<evidence type="ECO:0000256" key="3">
    <source>
        <dbReference type="ARBA" id="ARBA00022801"/>
    </source>
</evidence>
<keyword evidence="2" id="KW-0547">Nucleotide-binding</keyword>
<dbReference type="SUPFAM" id="SSF48340">
    <property type="entry name" value="Interferon-induced guanylate-binding protein 1 (GBP1), C-terminal domain"/>
    <property type="match status" value="1"/>
</dbReference>
<keyword evidence="3" id="KW-0378">Hydrolase</keyword>